<gene>
    <name evidence="4" type="ORF">HanXRQr2_Chr10g0418661</name>
</gene>
<dbReference type="InterPro" id="IPR036875">
    <property type="entry name" value="Znf_CCHC_sf"/>
</dbReference>
<proteinExistence type="predicted"/>
<dbReference type="GO" id="GO:0008270">
    <property type="term" value="F:zinc ion binding"/>
    <property type="evidence" value="ECO:0007669"/>
    <property type="project" value="UniProtKB-KW"/>
</dbReference>
<dbReference type="AlphaFoldDB" id="A0A9K3N2M9"/>
<sequence length="405" mass="45561">MSSNWWGYLSRLSPSWAESPTPPRITAEQWASVTNQKQSEPKMTTDLYGNPIQVPVKPAPTKDLYGNPLPSVASKRHCSTVAPSSLDPRNCSQTETALYAEIVKDASNGESSGNNDSSEHDRSSDEDVSTSVEDDTTSSSSEDRSECESSREVINSDAERPTSEGDSSQLKAKVDDPREQNHAGQENGKGKQSQNKKKVRKTNFVKSRGTDKIETFENKSNTDFVKQSKILKRNSQNNYTQQTNGCDVRPSTCRSRSSSSSYYSYDTPRFVEWRSCFECCEYGHIVRNCPYLTKGKGKVDDPHGNNYHKRSVSPKQDPRLVKQREVKRKKKQRKEVEKALKLEVIQTQSVKLEVKNEKQKQIWIPKSVTVSGGAISFPNHREMDVTILDDDGRPKSVKAWVPLSN</sequence>
<dbReference type="PROSITE" id="PS50158">
    <property type="entry name" value="ZF_CCHC"/>
    <property type="match status" value="1"/>
</dbReference>
<dbReference type="EMBL" id="MNCJ02000325">
    <property type="protein sequence ID" value="KAF5784595.1"/>
    <property type="molecule type" value="Genomic_DNA"/>
</dbReference>
<keyword evidence="1" id="KW-0862">Zinc</keyword>
<dbReference type="InterPro" id="IPR001878">
    <property type="entry name" value="Znf_CCHC"/>
</dbReference>
<dbReference type="GO" id="GO:0003676">
    <property type="term" value="F:nucleic acid binding"/>
    <property type="evidence" value="ECO:0007669"/>
    <property type="project" value="InterPro"/>
</dbReference>
<protein>
    <submittedName>
        <fullName evidence="4">Transcription factor interactor and regulator CCHC(Zn) family</fullName>
    </submittedName>
</protein>
<reference evidence="4" key="2">
    <citation type="submission" date="2020-06" db="EMBL/GenBank/DDBJ databases">
        <title>Helianthus annuus Genome sequencing and assembly Release 2.</title>
        <authorList>
            <person name="Gouzy J."/>
            <person name="Langlade N."/>
            <person name="Munos S."/>
        </authorList>
    </citation>
    <scope>NUCLEOTIDE SEQUENCE</scope>
    <source>
        <tissue evidence="4">Leaves</tissue>
    </source>
</reference>
<evidence type="ECO:0000313" key="5">
    <source>
        <dbReference type="Proteomes" id="UP000215914"/>
    </source>
</evidence>
<reference evidence="4" key="1">
    <citation type="journal article" date="2017" name="Nature">
        <title>The sunflower genome provides insights into oil metabolism, flowering and Asterid evolution.</title>
        <authorList>
            <person name="Badouin H."/>
            <person name="Gouzy J."/>
            <person name="Grassa C.J."/>
            <person name="Murat F."/>
            <person name="Staton S.E."/>
            <person name="Cottret L."/>
            <person name="Lelandais-Briere C."/>
            <person name="Owens G.L."/>
            <person name="Carrere S."/>
            <person name="Mayjonade B."/>
            <person name="Legrand L."/>
            <person name="Gill N."/>
            <person name="Kane N.C."/>
            <person name="Bowers J.E."/>
            <person name="Hubner S."/>
            <person name="Bellec A."/>
            <person name="Berard A."/>
            <person name="Berges H."/>
            <person name="Blanchet N."/>
            <person name="Boniface M.C."/>
            <person name="Brunel D."/>
            <person name="Catrice O."/>
            <person name="Chaidir N."/>
            <person name="Claudel C."/>
            <person name="Donnadieu C."/>
            <person name="Faraut T."/>
            <person name="Fievet G."/>
            <person name="Helmstetter N."/>
            <person name="King M."/>
            <person name="Knapp S.J."/>
            <person name="Lai Z."/>
            <person name="Le Paslier M.C."/>
            <person name="Lippi Y."/>
            <person name="Lorenzon L."/>
            <person name="Mandel J.R."/>
            <person name="Marage G."/>
            <person name="Marchand G."/>
            <person name="Marquand E."/>
            <person name="Bret-Mestries E."/>
            <person name="Morien E."/>
            <person name="Nambeesan S."/>
            <person name="Nguyen T."/>
            <person name="Pegot-Espagnet P."/>
            <person name="Pouilly N."/>
            <person name="Raftis F."/>
            <person name="Sallet E."/>
            <person name="Schiex T."/>
            <person name="Thomas J."/>
            <person name="Vandecasteele C."/>
            <person name="Vares D."/>
            <person name="Vear F."/>
            <person name="Vautrin S."/>
            <person name="Crespi M."/>
            <person name="Mangin B."/>
            <person name="Burke J.M."/>
            <person name="Salse J."/>
            <person name="Munos S."/>
            <person name="Vincourt P."/>
            <person name="Rieseberg L.H."/>
            <person name="Langlade N.B."/>
        </authorList>
    </citation>
    <scope>NUCLEOTIDE SEQUENCE</scope>
    <source>
        <tissue evidence="4">Leaves</tissue>
    </source>
</reference>
<organism evidence="4 5">
    <name type="scientific">Helianthus annuus</name>
    <name type="common">Common sunflower</name>
    <dbReference type="NCBI Taxonomy" id="4232"/>
    <lineage>
        <taxon>Eukaryota</taxon>
        <taxon>Viridiplantae</taxon>
        <taxon>Streptophyta</taxon>
        <taxon>Embryophyta</taxon>
        <taxon>Tracheophyta</taxon>
        <taxon>Spermatophyta</taxon>
        <taxon>Magnoliopsida</taxon>
        <taxon>eudicotyledons</taxon>
        <taxon>Gunneridae</taxon>
        <taxon>Pentapetalae</taxon>
        <taxon>asterids</taxon>
        <taxon>campanulids</taxon>
        <taxon>Asterales</taxon>
        <taxon>Asteraceae</taxon>
        <taxon>Asteroideae</taxon>
        <taxon>Heliantheae alliance</taxon>
        <taxon>Heliantheae</taxon>
        <taxon>Helianthus</taxon>
    </lineage>
</organism>
<feature type="domain" description="CCHC-type" evidence="3">
    <location>
        <begin position="276"/>
        <end position="290"/>
    </location>
</feature>
<evidence type="ECO:0000256" key="1">
    <source>
        <dbReference type="PROSITE-ProRule" id="PRU00047"/>
    </source>
</evidence>
<feature type="compositionally biased region" description="Low complexity" evidence="2">
    <location>
        <begin position="184"/>
        <end position="193"/>
    </location>
</feature>
<keyword evidence="1" id="KW-0863">Zinc-finger</keyword>
<evidence type="ECO:0000256" key="2">
    <source>
        <dbReference type="SAM" id="MobiDB-lite"/>
    </source>
</evidence>
<feature type="compositionally biased region" description="Acidic residues" evidence="2">
    <location>
        <begin position="126"/>
        <end position="136"/>
    </location>
</feature>
<dbReference type="Gramene" id="mRNA:HanXRQr2_Chr10g0418661">
    <property type="protein sequence ID" value="mRNA:HanXRQr2_Chr10g0418661"/>
    <property type="gene ID" value="HanXRQr2_Chr10g0418661"/>
</dbReference>
<name>A0A9K3N2M9_HELAN</name>
<feature type="compositionally biased region" description="Basic residues" evidence="2">
    <location>
        <begin position="194"/>
        <end position="203"/>
    </location>
</feature>
<feature type="region of interest" description="Disordered" evidence="2">
    <location>
        <begin position="58"/>
        <end position="206"/>
    </location>
</feature>
<evidence type="ECO:0000259" key="3">
    <source>
        <dbReference type="PROSITE" id="PS50158"/>
    </source>
</evidence>
<evidence type="ECO:0000313" key="4">
    <source>
        <dbReference type="EMBL" id="KAF5784595.1"/>
    </source>
</evidence>
<dbReference type="SUPFAM" id="SSF57756">
    <property type="entry name" value="Retrovirus zinc finger-like domains"/>
    <property type="match status" value="1"/>
</dbReference>
<dbReference type="Proteomes" id="UP000215914">
    <property type="component" value="Unassembled WGS sequence"/>
</dbReference>
<comment type="caution">
    <text evidence="4">The sequence shown here is derived from an EMBL/GenBank/DDBJ whole genome shotgun (WGS) entry which is preliminary data.</text>
</comment>
<feature type="region of interest" description="Disordered" evidence="2">
    <location>
        <begin position="227"/>
        <end position="251"/>
    </location>
</feature>
<accession>A0A9K3N2M9</accession>
<feature type="compositionally biased region" description="Basic and acidic residues" evidence="2">
    <location>
        <begin position="141"/>
        <end position="151"/>
    </location>
</feature>
<feature type="compositionally biased region" description="Polar residues" evidence="2">
    <location>
        <begin position="233"/>
        <end position="245"/>
    </location>
</feature>
<keyword evidence="5" id="KW-1185">Reference proteome</keyword>
<feature type="compositionally biased region" description="Basic and acidic residues" evidence="2">
    <location>
        <begin position="172"/>
        <end position="181"/>
    </location>
</feature>
<keyword evidence="1" id="KW-0479">Metal-binding</keyword>